<accession>T0ZQM2</accession>
<keyword evidence="2" id="KW-0326">Glycosidase</keyword>
<dbReference type="Gene3D" id="1.50.10.10">
    <property type="match status" value="1"/>
</dbReference>
<dbReference type="InterPro" id="IPR032790">
    <property type="entry name" value="GDE_C"/>
</dbReference>
<name>T0ZQM2_9ZZZZ</name>
<gene>
    <name evidence="2" type="ORF">B1A_19613</name>
</gene>
<dbReference type="Pfam" id="PF06202">
    <property type="entry name" value="GDE_C"/>
    <property type="match status" value="1"/>
</dbReference>
<keyword evidence="2" id="KW-0378">Hydrolase</keyword>
<dbReference type="GO" id="GO:0004135">
    <property type="term" value="F:amylo-alpha-1,6-glucosidase activity"/>
    <property type="evidence" value="ECO:0007669"/>
    <property type="project" value="UniProtKB-EC"/>
</dbReference>
<dbReference type="AlphaFoldDB" id="T0ZQM2"/>
<dbReference type="PANTHER" id="PTHR10569:SF2">
    <property type="entry name" value="GLYCOGEN DEBRANCHING ENZYME"/>
    <property type="match status" value="1"/>
</dbReference>
<comment type="caution">
    <text evidence="2">The sequence shown here is derived from an EMBL/GenBank/DDBJ whole genome shotgun (WGS) entry which is preliminary data.</text>
</comment>
<feature type="non-terminal residue" evidence="2">
    <location>
        <position position="1"/>
    </location>
</feature>
<dbReference type="PANTHER" id="PTHR10569">
    <property type="entry name" value="GLYCOGEN DEBRANCHING ENZYME"/>
    <property type="match status" value="1"/>
</dbReference>
<dbReference type="GO" id="GO:0004134">
    <property type="term" value="F:4-alpha-glucanotransferase activity"/>
    <property type="evidence" value="ECO:0007669"/>
    <property type="project" value="InterPro"/>
</dbReference>
<protein>
    <submittedName>
        <fullName evidence="2">Amylo-alpha-1,6-glucosidase</fullName>
        <ecNumber evidence="2">3.2.1.33</ecNumber>
    </submittedName>
</protein>
<feature type="domain" description="Glycogen debranching enzyme C-terminal" evidence="1">
    <location>
        <begin position="2"/>
        <end position="94"/>
    </location>
</feature>
<dbReference type="InterPro" id="IPR010401">
    <property type="entry name" value="AGL/Gdb1"/>
</dbReference>
<sequence>GYQGRYIGDQNARDHAYHQGTAWPWLMGPFVSGYVKTMGNTAQSRADAWEFLKPFTLHLTQVGLGSISEIADGDSPNTPRGCFAQAWSVAEILRPLWEDVLQQASPWPHEAAAGVGKAAASLAGAEK</sequence>
<reference evidence="2" key="1">
    <citation type="submission" date="2013-08" db="EMBL/GenBank/DDBJ databases">
        <authorList>
            <person name="Mendez C."/>
            <person name="Richter M."/>
            <person name="Ferrer M."/>
            <person name="Sanchez J."/>
        </authorList>
    </citation>
    <scope>NUCLEOTIDE SEQUENCE</scope>
</reference>
<organism evidence="2">
    <name type="scientific">mine drainage metagenome</name>
    <dbReference type="NCBI Taxonomy" id="410659"/>
    <lineage>
        <taxon>unclassified sequences</taxon>
        <taxon>metagenomes</taxon>
        <taxon>ecological metagenomes</taxon>
    </lineage>
</organism>
<proteinExistence type="predicted"/>
<evidence type="ECO:0000313" key="2">
    <source>
        <dbReference type="EMBL" id="EQD32105.1"/>
    </source>
</evidence>
<dbReference type="InterPro" id="IPR012341">
    <property type="entry name" value="6hp_glycosidase-like_sf"/>
</dbReference>
<dbReference type="InterPro" id="IPR008928">
    <property type="entry name" value="6-hairpin_glycosidase_sf"/>
</dbReference>
<dbReference type="EMBL" id="AUZX01014479">
    <property type="protein sequence ID" value="EQD32105.1"/>
    <property type="molecule type" value="Genomic_DNA"/>
</dbReference>
<dbReference type="GO" id="GO:0005980">
    <property type="term" value="P:glycogen catabolic process"/>
    <property type="evidence" value="ECO:0007669"/>
    <property type="project" value="InterPro"/>
</dbReference>
<evidence type="ECO:0000259" key="1">
    <source>
        <dbReference type="Pfam" id="PF06202"/>
    </source>
</evidence>
<reference evidence="2" key="2">
    <citation type="journal article" date="2014" name="ISME J.">
        <title>Microbial stratification in low pH oxic and suboxic macroscopic growths along an acid mine drainage.</title>
        <authorList>
            <person name="Mendez-Garcia C."/>
            <person name="Mesa V."/>
            <person name="Sprenger R.R."/>
            <person name="Richter M."/>
            <person name="Diez M.S."/>
            <person name="Solano J."/>
            <person name="Bargiela R."/>
            <person name="Golyshina O.V."/>
            <person name="Manteca A."/>
            <person name="Ramos J.L."/>
            <person name="Gallego J.R."/>
            <person name="Llorente I."/>
            <person name="Martins Dos Santos V.A."/>
            <person name="Jensen O.N."/>
            <person name="Pelaez A.I."/>
            <person name="Sanchez J."/>
            <person name="Ferrer M."/>
        </authorList>
    </citation>
    <scope>NUCLEOTIDE SEQUENCE</scope>
</reference>
<dbReference type="SUPFAM" id="SSF48208">
    <property type="entry name" value="Six-hairpin glycosidases"/>
    <property type="match status" value="1"/>
</dbReference>
<dbReference type="EC" id="3.2.1.33" evidence="2"/>